<feature type="region of interest" description="Disordered" evidence="11">
    <location>
        <begin position="478"/>
        <end position="499"/>
    </location>
</feature>
<dbReference type="InParanoid" id="Q6BTQ3"/>
<keyword evidence="3" id="KW-0597">Phosphoprotein</keyword>
<dbReference type="RefSeq" id="XP_458416.2">
    <property type="nucleotide sequence ID" value="XM_458416.1"/>
</dbReference>
<dbReference type="GO" id="GO:0045033">
    <property type="term" value="P:peroxisome inheritance"/>
    <property type="evidence" value="ECO:0007669"/>
    <property type="project" value="UniProtKB-ARBA"/>
</dbReference>
<dbReference type="OMA" id="KLYHYIC"/>
<dbReference type="Proteomes" id="UP000000599">
    <property type="component" value="Chromosome C"/>
</dbReference>
<evidence type="ECO:0000313" key="13">
    <source>
        <dbReference type="EMBL" id="CAG86498.2"/>
    </source>
</evidence>
<evidence type="ECO:0000256" key="6">
    <source>
        <dbReference type="ARBA" id="ARBA00022777"/>
    </source>
</evidence>
<dbReference type="GO" id="GO:0030447">
    <property type="term" value="P:filamentous growth"/>
    <property type="evidence" value="ECO:0007669"/>
    <property type="project" value="UniProtKB-ARBA"/>
</dbReference>
<evidence type="ECO:0000259" key="12">
    <source>
        <dbReference type="PROSITE" id="PS50011"/>
    </source>
</evidence>
<evidence type="ECO:0000256" key="1">
    <source>
        <dbReference type="ARBA" id="ARBA00012513"/>
    </source>
</evidence>
<dbReference type="PANTHER" id="PTHR24346">
    <property type="entry name" value="MAP/MICROTUBULE AFFINITY-REGULATING KINASE"/>
    <property type="match status" value="1"/>
</dbReference>
<sequence>MSSQVVTNSEETTNQHKAINNPNVVKRIHREVRFGSYILGSTLGEGEFGKVKLGWRKDGKHPSQVAIKLIKRDTIMKDSESEIKIHREINSLKMLNHPNIVNLVEVMKSGKYIGIVLEYASGGELFDYILQHKYLKENVAKKLFAQLVSGVDYMHSKGLIHRDLKLENLLLDKHKNVIISDFGFVNSYNKDKNDLMKTSCGSPCYAAPELVLTQAPYEGRKVDTWSLGVILYAMLAGYLPFDDDPENEDGSDIVRLYHYICKTPLTFPEYISPLARDLLRKIIVPDPKKRITIKNIKNHPWLTPYVNLLSVTQPEWDKVHKDNKTVNPKSAATANNSYTNLIHSNTNKRFSMINEKTNSSSLMMPAGRSYSSTNVVNQLYSNPSAPTTSSSLANAVALSKPKDPASDRSRTPSPTKQLPNGNNYSSTNYQRGHAKSTSISNPYSSASNALKAMVTENDSKRNSLVSLDSTTSSMISLTSSTKPAQHNHLPSPHLPRSTTYTGSAISTIAESPSKPSPATHLAVDNESNVTHHNTASSSNITNLKPNSSSRESAKLPHANKKPRPTSYHPSSMSASLMSSNGSSLQDYIKIPTPLLPIPQLLSTSPTKASPSSETSSPVFTDTNNSSPTMRSNASINSRRNSVVTHVHVNGVLTSESNANHNENKRNSVLSYLEDKMDALELTESHSPSKSNKPGFTDNASDTNITPQINQSPMFDGQTESPIIHTSKAEESQVKDQSEEGNKIETDEHPFVNVANQVDENKVVDLALEKESISEAPEEPNVSHSQDRTNQQENITSEFEEPKYTLEAQPAEPVSQTFKDEPVVSLDEQLIKRDHVNIIDEQEKENLDRKTTNTKKETSREINKSSAKEIKDNKKRNRFSLLSFYSNYNGSSSSNVVLQQAPTSNVSHSGKRILEPSLEQNVPTQPQDQKRNVSNSSGKSSTSKKSNNSGTAHISSNNGKEASAARKVMDFFKRRSVKIG</sequence>
<protein>
    <recommendedName>
        <fullName evidence="1">non-specific serine/threonine protein kinase</fullName>
        <ecNumber evidence="1">2.7.11.1</ecNumber>
    </recommendedName>
</protein>
<feature type="compositionally biased region" description="Basic and acidic residues" evidence="11">
    <location>
        <begin position="400"/>
        <end position="410"/>
    </location>
</feature>
<comment type="catalytic activity">
    <reaction evidence="8">
        <text>L-threonyl-[protein] + ATP = O-phospho-L-threonyl-[protein] + ADP + H(+)</text>
        <dbReference type="Rhea" id="RHEA:46608"/>
        <dbReference type="Rhea" id="RHEA-COMP:11060"/>
        <dbReference type="Rhea" id="RHEA-COMP:11605"/>
        <dbReference type="ChEBI" id="CHEBI:15378"/>
        <dbReference type="ChEBI" id="CHEBI:30013"/>
        <dbReference type="ChEBI" id="CHEBI:30616"/>
        <dbReference type="ChEBI" id="CHEBI:61977"/>
        <dbReference type="ChEBI" id="CHEBI:456216"/>
        <dbReference type="EC" id="2.7.11.1"/>
    </reaction>
</comment>
<feature type="region of interest" description="Disordered" evidence="11">
    <location>
        <begin position="916"/>
        <end position="966"/>
    </location>
</feature>
<evidence type="ECO:0000256" key="7">
    <source>
        <dbReference type="ARBA" id="ARBA00022840"/>
    </source>
</evidence>
<feature type="domain" description="Protein kinase" evidence="12">
    <location>
        <begin position="37"/>
        <end position="302"/>
    </location>
</feature>
<dbReference type="Pfam" id="PF00069">
    <property type="entry name" value="Pkinase"/>
    <property type="match status" value="1"/>
</dbReference>
<dbReference type="HOGENOM" id="CLU_002888_0_1_1"/>
<feature type="compositionally biased region" description="Polar residues" evidence="11">
    <location>
        <begin position="381"/>
        <end position="393"/>
    </location>
</feature>
<dbReference type="FunCoup" id="Q6BTQ3">
    <property type="interactions" value="387"/>
</dbReference>
<dbReference type="GO" id="GO:0004674">
    <property type="term" value="F:protein serine/threonine kinase activity"/>
    <property type="evidence" value="ECO:0007669"/>
    <property type="project" value="UniProtKB-KW"/>
</dbReference>
<feature type="compositionally biased region" description="Low complexity" evidence="11">
    <location>
        <begin position="566"/>
        <end position="579"/>
    </location>
</feature>
<keyword evidence="5 10" id="KW-0547">Nucleotide-binding</keyword>
<dbReference type="FunFam" id="1.10.510.10:FF:000397">
    <property type="entry name" value="Serine/threonine-protein kinase KIN4"/>
    <property type="match status" value="1"/>
</dbReference>
<dbReference type="OrthoDB" id="193931at2759"/>
<organism evidence="13 14">
    <name type="scientific">Debaryomyces hansenii (strain ATCC 36239 / CBS 767 / BCRC 21394 / JCM 1990 / NBRC 0083 / IGC 2968)</name>
    <name type="common">Yeast</name>
    <name type="synonym">Torulaspora hansenii</name>
    <dbReference type="NCBI Taxonomy" id="284592"/>
    <lineage>
        <taxon>Eukaryota</taxon>
        <taxon>Fungi</taxon>
        <taxon>Dikarya</taxon>
        <taxon>Ascomycota</taxon>
        <taxon>Saccharomycotina</taxon>
        <taxon>Pichiomycetes</taxon>
        <taxon>Debaryomycetaceae</taxon>
        <taxon>Debaryomyces</taxon>
    </lineage>
</organism>
<name>Q6BTQ3_DEBHA</name>
<dbReference type="SUPFAM" id="SSF56112">
    <property type="entry name" value="Protein kinase-like (PK-like)"/>
    <property type="match status" value="1"/>
</dbReference>
<dbReference type="GeneID" id="2900761"/>
<evidence type="ECO:0000256" key="8">
    <source>
        <dbReference type="ARBA" id="ARBA00047899"/>
    </source>
</evidence>
<evidence type="ECO:0000256" key="2">
    <source>
        <dbReference type="ARBA" id="ARBA00022527"/>
    </source>
</evidence>
<evidence type="ECO:0000256" key="4">
    <source>
        <dbReference type="ARBA" id="ARBA00022679"/>
    </source>
</evidence>
<feature type="region of interest" description="Disordered" evidence="11">
    <location>
        <begin position="681"/>
        <end position="745"/>
    </location>
</feature>
<comment type="catalytic activity">
    <reaction evidence="9">
        <text>L-seryl-[protein] + ATP = O-phospho-L-seryl-[protein] + ADP + H(+)</text>
        <dbReference type="Rhea" id="RHEA:17989"/>
        <dbReference type="Rhea" id="RHEA-COMP:9863"/>
        <dbReference type="Rhea" id="RHEA-COMP:11604"/>
        <dbReference type="ChEBI" id="CHEBI:15378"/>
        <dbReference type="ChEBI" id="CHEBI:29999"/>
        <dbReference type="ChEBI" id="CHEBI:30616"/>
        <dbReference type="ChEBI" id="CHEBI:83421"/>
        <dbReference type="ChEBI" id="CHEBI:456216"/>
        <dbReference type="EC" id="2.7.11.1"/>
    </reaction>
</comment>
<keyword evidence="14" id="KW-1185">Reference proteome</keyword>
<dbReference type="PROSITE" id="PS50011">
    <property type="entry name" value="PROTEIN_KINASE_DOM"/>
    <property type="match status" value="1"/>
</dbReference>
<feature type="region of interest" description="Disordered" evidence="11">
    <location>
        <begin position="841"/>
        <end position="870"/>
    </location>
</feature>
<feature type="compositionally biased region" description="Polar residues" evidence="11">
    <location>
        <begin position="917"/>
        <end position="926"/>
    </location>
</feature>
<dbReference type="GO" id="GO:0000011">
    <property type="term" value="P:vacuole inheritance"/>
    <property type="evidence" value="ECO:0007669"/>
    <property type="project" value="UniProtKB-ARBA"/>
</dbReference>
<evidence type="ECO:0000256" key="11">
    <source>
        <dbReference type="SAM" id="MobiDB-lite"/>
    </source>
</evidence>
<feature type="compositionally biased region" description="Polar residues" evidence="11">
    <location>
        <begin position="684"/>
        <end position="720"/>
    </location>
</feature>
<feature type="compositionally biased region" description="Basic and acidic residues" evidence="11">
    <location>
        <begin position="726"/>
        <end position="745"/>
    </location>
</feature>
<feature type="binding site" evidence="10">
    <location>
        <position position="68"/>
    </location>
    <ligand>
        <name>ATP</name>
        <dbReference type="ChEBI" id="CHEBI:30616"/>
    </ligand>
</feature>
<dbReference type="STRING" id="284592.Q6BTQ3"/>
<evidence type="ECO:0000256" key="10">
    <source>
        <dbReference type="PROSITE-ProRule" id="PRU10141"/>
    </source>
</evidence>
<keyword evidence="4" id="KW-0808">Transferase</keyword>
<feature type="compositionally biased region" description="Polar residues" evidence="11">
    <location>
        <begin position="781"/>
        <end position="791"/>
    </location>
</feature>
<feature type="compositionally biased region" description="Polar residues" evidence="11">
    <location>
        <begin position="411"/>
        <end position="442"/>
    </location>
</feature>
<feature type="compositionally biased region" description="Low complexity" evidence="11">
    <location>
        <begin position="630"/>
        <end position="639"/>
    </location>
</feature>
<feature type="region of interest" description="Disordered" evidence="11">
    <location>
        <begin position="601"/>
        <end position="639"/>
    </location>
</feature>
<feature type="compositionally biased region" description="Polar residues" evidence="11">
    <location>
        <begin position="529"/>
        <end position="550"/>
    </location>
</feature>
<dbReference type="GO" id="GO:0005524">
    <property type="term" value="F:ATP binding"/>
    <property type="evidence" value="ECO:0007669"/>
    <property type="project" value="UniProtKB-UniRule"/>
</dbReference>
<gene>
    <name evidence="13" type="ordered locus">DEHA2C16742g</name>
</gene>
<dbReference type="EC" id="2.7.11.1" evidence="1"/>
<feature type="region of interest" description="Disordered" evidence="11">
    <location>
        <begin position="529"/>
        <end position="579"/>
    </location>
</feature>
<dbReference type="InterPro" id="IPR008271">
    <property type="entry name" value="Ser/Thr_kinase_AS"/>
</dbReference>
<dbReference type="PROSITE" id="PS00107">
    <property type="entry name" value="PROTEIN_KINASE_ATP"/>
    <property type="match status" value="1"/>
</dbReference>
<evidence type="ECO:0000313" key="14">
    <source>
        <dbReference type="Proteomes" id="UP000000599"/>
    </source>
</evidence>
<dbReference type="PROSITE" id="PS00108">
    <property type="entry name" value="PROTEIN_KINASE_ST"/>
    <property type="match status" value="1"/>
</dbReference>
<dbReference type="InterPro" id="IPR011009">
    <property type="entry name" value="Kinase-like_dom_sf"/>
</dbReference>
<dbReference type="AlphaFoldDB" id="Q6BTQ3"/>
<dbReference type="Gene3D" id="1.10.510.10">
    <property type="entry name" value="Transferase(Phosphotransferase) domain 1"/>
    <property type="match status" value="1"/>
</dbReference>
<evidence type="ECO:0000256" key="5">
    <source>
        <dbReference type="ARBA" id="ARBA00022741"/>
    </source>
</evidence>
<keyword evidence="7 10" id="KW-0067">ATP-binding</keyword>
<feature type="region of interest" description="Disordered" evidence="11">
    <location>
        <begin position="381"/>
        <end position="442"/>
    </location>
</feature>
<dbReference type="SMART" id="SM00220">
    <property type="entry name" value="S_TKc"/>
    <property type="match status" value="1"/>
</dbReference>
<accession>Q6BTQ3</accession>
<dbReference type="PANTHER" id="PTHR24346:SF110">
    <property type="entry name" value="NON-SPECIFIC SERINE_THREONINE PROTEIN KINASE"/>
    <property type="match status" value="1"/>
</dbReference>
<evidence type="ECO:0000256" key="9">
    <source>
        <dbReference type="ARBA" id="ARBA00048679"/>
    </source>
</evidence>
<evidence type="ECO:0000256" key="3">
    <source>
        <dbReference type="ARBA" id="ARBA00022553"/>
    </source>
</evidence>
<proteinExistence type="predicted"/>
<feature type="compositionally biased region" description="Low complexity" evidence="11">
    <location>
        <begin position="933"/>
        <end position="950"/>
    </location>
</feature>
<dbReference type="GO" id="GO:0035556">
    <property type="term" value="P:intracellular signal transduction"/>
    <property type="evidence" value="ECO:0007669"/>
    <property type="project" value="TreeGrafter"/>
</dbReference>
<keyword evidence="6" id="KW-0418">Kinase</keyword>
<dbReference type="InterPro" id="IPR017441">
    <property type="entry name" value="Protein_kinase_ATP_BS"/>
</dbReference>
<reference evidence="13 14" key="1">
    <citation type="journal article" date="2004" name="Nature">
        <title>Genome evolution in yeasts.</title>
        <authorList>
            <consortium name="Genolevures"/>
            <person name="Dujon B."/>
            <person name="Sherman D."/>
            <person name="Fischer G."/>
            <person name="Durrens P."/>
            <person name="Casaregola S."/>
            <person name="Lafontaine I."/>
            <person name="de Montigny J."/>
            <person name="Marck C."/>
            <person name="Neuveglise C."/>
            <person name="Talla E."/>
            <person name="Goffard N."/>
            <person name="Frangeul L."/>
            <person name="Aigle M."/>
            <person name="Anthouard V."/>
            <person name="Babour A."/>
            <person name="Barbe V."/>
            <person name="Barnay S."/>
            <person name="Blanchin S."/>
            <person name="Beckerich J.M."/>
            <person name="Beyne E."/>
            <person name="Bleykasten C."/>
            <person name="Boisrame A."/>
            <person name="Boyer J."/>
            <person name="Cattolico L."/>
            <person name="Confanioleri F."/>
            <person name="de Daruvar A."/>
            <person name="Despons L."/>
            <person name="Fabre E."/>
            <person name="Fairhead C."/>
            <person name="Ferry-Dumazet H."/>
            <person name="Groppi A."/>
            <person name="Hantraye F."/>
            <person name="Hennequin C."/>
            <person name="Jauniaux N."/>
            <person name="Joyet P."/>
            <person name="Kachouri R."/>
            <person name="Kerrest A."/>
            <person name="Koszul R."/>
            <person name="Lemaire M."/>
            <person name="Lesur I."/>
            <person name="Ma L."/>
            <person name="Muller H."/>
            <person name="Nicaud J.M."/>
            <person name="Nikolski M."/>
            <person name="Oztas S."/>
            <person name="Ozier-Kalogeropoulos O."/>
            <person name="Pellenz S."/>
            <person name="Potier S."/>
            <person name="Richard G.F."/>
            <person name="Straub M.L."/>
            <person name="Suleau A."/>
            <person name="Swennene D."/>
            <person name="Tekaia F."/>
            <person name="Wesolowski-Louvel M."/>
            <person name="Westhof E."/>
            <person name="Wirth B."/>
            <person name="Zeniou-Meyer M."/>
            <person name="Zivanovic I."/>
            <person name="Bolotin-Fukuhara M."/>
            <person name="Thierry A."/>
            <person name="Bouchier C."/>
            <person name="Caudron B."/>
            <person name="Scarpelli C."/>
            <person name="Gaillardin C."/>
            <person name="Weissenbach J."/>
            <person name="Wincker P."/>
            <person name="Souciet J.L."/>
        </authorList>
    </citation>
    <scope>NUCLEOTIDE SEQUENCE [LARGE SCALE GENOMIC DNA]</scope>
    <source>
        <strain evidence="14">ATCC 36239 / CBS 767 / BCRC 21394 / JCM 1990 / NBRC 0083 / IGC 2968</strain>
    </source>
</reference>
<feature type="region of interest" description="Disordered" evidence="11">
    <location>
        <begin position="772"/>
        <end position="791"/>
    </location>
</feature>
<feature type="compositionally biased region" description="Polar residues" evidence="11">
    <location>
        <begin position="607"/>
        <end position="629"/>
    </location>
</feature>
<dbReference type="InterPro" id="IPR000719">
    <property type="entry name" value="Prot_kinase_dom"/>
</dbReference>
<feature type="compositionally biased region" description="Basic and acidic residues" evidence="11">
    <location>
        <begin position="843"/>
        <end position="870"/>
    </location>
</feature>
<dbReference type="EMBL" id="CR382135">
    <property type="protein sequence ID" value="CAG86498.2"/>
    <property type="molecule type" value="Genomic_DNA"/>
</dbReference>
<dbReference type="KEGG" id="dha:DEHA2C16742g"/>
<dbReference type="eggNOG" id="KOG0583">
    <property type="taxonomic scope" value="Eukaryota"/>
</dbReference>
<dbReference type="GO" id="GO:0005737">
    <property type="term" value="C:cytoplasm"/>
    <property type="evidence" value="ECO:0007669"/>
    <property type="project" value="UniProtKB-ARBA"/>
</dbReference>
<keyword evidence="2" id="KW-0723">Serine/threonine-protein kinase</keyword>
<dbReference type="VEuPathDB" id="FungiDB:DEHA2C16742g"/>